<feature type="compositionally biased region" description="Basic residues" evidence="1">
    <location>
        <begin position="66"/>
        <end position="91"/>
    </location>
</feature>
<sequence length="206" mass="21851">MRLPDDGSSESSNSRYSVSSLGLLWHQQCNGHQVTTPSEQLALSTLHNCGLTRAISSLLSVEVGSHRSRQWAQRHRPRHRRANRASKRLGKGSKPVSAVTSPGMASNQAAAAVLGSTRARAGWCLDPSIVARQGQDDGRLARNMPALRFAETPPNRILTMVILAPCCPTPGAANGCGGSRCCTLAGCADLHRKSSLGVVTGRDSAF</sequence>
<accession>A0AA40EL53</accession>
<dbReference type="Proteomes" id="UP001172155">
    <property type="component" value="Unassembled WGS sequence"/>
</dbReference>
<dbReference type="EMBL" id="JAUKUD010000006">
    <property type="protein sequence ID" value="KAK0741326.1"/>
    <property type="molecule type" value="Genomic_DNA"/>
</dbReference>
<protein>
    <submittedName>
        <fullName evidence="2">Uncharacterized protein</fullName>
    </submittedName>
</protein>
<evidence type="ECO:0000313" key="3">
    <source>
        <dbReference type="Proteomes" id="UP001172155"/>
    </source>
</evidence>
<organism evidence="2 3">
    <name type="scientific">Schizothecium vesticola</name>
    <dbReference type="NCBI Taxonomy" id="314040"/>
    <lineage>
        <taxon>Eukaryota</taxon>
        <taxon>Fungi</taxon>
        <taxon>Dikarya</taxon>
        <taxon>Ascomycota</taxon>
        <taxon>Pezizomycotina</taxon>
        <taxon>Sordariomycetes</taxon>
        <taxon>Sordariomycetidae</taxon>
        <taxon>Sordariales</taxon>
        <taxon>Schizotheciaceae</taxon>
        <taxon>Schizothecium</taxon>
    </lineage>
</organism>
<name>A0AA40EL53_9PEZI</name>
<proteinExistence type="predicted"/>
<evidence type="ECO:0000256" key="1">
    <source>
        <dbReference type="SAM" id="MobiDB-lite"/>
    </source>
</evidence>
<feature type="region of interest" description="Disordered" evidence="1">
    <location>
        <begin position="66"/>
        <end position="103"/>
    </location>
</feature>
<keyword evidence="3" id="KW-1185">Reference proteome</keyword>
<reference evidence="2" key="1">
    <citation type="submission" date="2023-06" db="EMBL/GenBank/DDBJ databases">
        <title>Genome-scale phylogeny and comparative genomics of the fungal order Sordariales.</title>
        <authorList>
            <consortium name="Lawrence Berkeley National Laboratory"/>
            <person name="Hensen N."/>
            <person name="Bonometti L."/>
            <person name="Westerberg I."/>
            <person name="Brannstrom I.O."/>
            <person name="Guillou S."/>
            <person name="Cros-Aarteil S."/>
            <person name="Calhoun S."/>
            <person name="Haridas S."/>
            <person name="Kuo A."/>
            <person name="Mondo S."/>
            <person name="Pangilinan J."/>
            <person name="Riley R."/>
            <person name="LaButti K."/>
            <person name="Andreopoulos B."/>
            <person name="Lipzen A."/>
            <person name="Chen C."/>
            <person name="Yanf M."/>
            <person name="Daum C."/>
            <person name="Ng V."/>
            <person name="Clum A."/>
            <person name="Steindorff A."/>
            <person name="Ohm R."/>
            <person name="Martin F."/>
            <person name="Silar P."/>
            <person name="Natvig D."/>
            <person name="Lalanne C."/>
            <person name="Gautier V."/>
            <person name="Ament-velasquez S.L."/>
            <person name="Kruys A."/>
            <person name="Hutchinson M.I."/>
            <person name="Powell A.J."/>
            <person name="Barry K."/>
            <person name="Miller A.N."/>
            <person name="Grigoriev I.V."/>
            <person name="Debuchy R."/>
            <person name="Gladieux P."/>
            <person name="Thoren M.H."/>
            <person name="Johannesson H."/>
        </authorList>
    </citation>
    <scope>NUCLEOTIDE SEQUENCE</scope>
    <source>
        <strain evidence="2">SMH3187-1</strain>
    </source>
</reference>
<gene>
    <name evidence="2" type="ORF">B0T18DRAFT_228965</name>
</gene>
<dbReference type="AlphaFoldDB" id="A0AA40EL53"/>
<evidence type="ECO:0000313" key="2">
    <source>
        <dbReference type="EMBL" id="KAK0741326.1"/>
    </source>
</evidence>
<comment type="caution">
    <text evidence="2">The sequence shown here is derived from an EMBL/GenBank/DDBJ whole genome shotgun (WGS) entry which is preliminary data.</text>
</comment>